<dbReference type="GO" id="GO:0003839">
    <property type="term" value="F:gamma-glutamylcyclotransferase activity"/>
    <property type="evidence" value="ECO:0007669"/>
    <property type="project" value="InterPro"/>
</dbReference>
<name>R4KT18_9FIRM</name>
<sequence>MYYFAYGSNLNKEQMMSRCPDAIPVARVKLHGYQLTFNRVADIVEEEQAITWGAIYTVSSEDIKKLDRYEGYPRLYNKMPVTVEDNLGNIYQAFAYVLTIKGLNEPSDGYYHIIEQGYRDWGLPQKPLREALKRSRLRVPVGHSEGLWRL</sequence>
<organism evidence="5 6">
    <name type="scientific">Desulfoscipio gibsoniae DSM 7213</name>
    <dbReference type="NCBI Taxonomy" id="767817"/>
    <lineage>
        <taxon>Bacteria</taxon>
        <taxon>Bacillati</taxon>
        <taxon>Bacillota</taxon>
        <taxon>Clostridia</taxon>
        <taxon>Eubacteriales</taxon>
        <taxon>Desulfallaceae</taxon>
        <taxon>Desulfoscipio</taxon>
    </lineage>
</organism>
<dbReference type="InterPro" id="IPR013024">
    <property type="entry name" value="GGCT-like"/>
</dbReference>
<reference evidence="5 6" key="1">
    <citation type="submission" date="2012-01" db="EMBL/GenBank/DDBJ databases">
        <title>Complete sequence of Desulfotomaculum gibsoniae DSM 7213.</title>
        <authorList>
            <consortium name="US DOE Joint Genome Institute"/>
            <person name="Lucas S."/>
            <person name="Han J."/>
            <person name="Lapidus A."/>
            <person name="Cheng J.-F."/>
            <person name="Goodwin L."/>
            <person name="Pitluck S."/>
            <person name="Peters L."/>
            <person name="Ovchinnikova G."/>
            <person name="Teshima H."/>
            <person name="Detter J.C."/>
            <person name="Han C."/>
            <person name="Tapia R."/>
            <person name="Land M."/>
            <person name="Hauser L."/>
            <person name="Kyrpides N."/>
            <person name="Ivanova N."/>
            <person name="Pagani I."/>
            <person name="Parshina S."/>
            <person name="Plugge C."/>
            <person name="Muyzer G."/>
            <person name="Kuever J."/>
            <person name="Ivanova A."/>
            <person name="Nazina T."/>
            <person name="Klenk H.-P."/>
            <person name="Brambilla E."/>
            <person name="Spring S."/>
            <person name="Stams A.F."/>
            <person name="Woyke T."/>
        </authorList>
    </citation>
    <scope>NUCLEOTIDE SEQUENCE [LARGE SCALE GENOMIC DNA]</scope>
    <source>
        <strain evidence="5 6">DSM 7213</strain>
    </source>
</reference>
<protein>
    <recommendedName>
        <fullName evidence="4">Gamma-glutamylcyclotransferase AIG2-like domain-containing protein</fullName>
    </recommendedName>
</protein>
<keyword evidence="6" id="KW-1185">Reference proteome</keyword>
<evidence type="ECO:0000259" key="4">
    <source>
        <dbReference type="Pfam" id="PF06094"/>
    </source>
</evidence>
<evidence type="ECO:0000313" key="5">
    <source>
        <dbReference type="EMBL" id="AGL03740.1"/>
    </source>
</evidence>
<dbReference type="InterPro" id="IPR009288">
    <property type="entry name" value="AIG2-like_dom"/>
</dbReference>
<dbReference type="AlphaFoldDB" id="R4KT18"/>
<proteinExistence type="predicted"/>
<dbReference type="SUPFAM" id="SSF110857">
    <property type="entry name" value="Gamma-glutamyl cyclotransferase-like"/>
    <property type="match status" value="1"/>
</dbReference>
<dbReference type="RefSeq" id="WP_006524201.1">
    <property type="nucleotide sequence ID" value="NC_021184.1"/>
</dbReference>
<evidence type="ECO:0000256" key="1">
    <source>
        <dbReference type="ARBA" id="ARBA00023239"/>
    </source>
</evidence>
<dbReference type="PANTHER" id="PTHR12935:SF0">
    <property type="entry name" value="GAMMA-GLUTAMYLCYCLOTRANSFERASE"/>
    <property type="match status" value="1"/>
</dbReference>
<dbReference type="KEGG" id="dgi:Desgi_4512"/>
<evidence type="ECO:0000313" key="6">
    <source>
        <dbReference type="Proteomes" id="UP000013520"/>
    </source>
</evidence>
<dbReference type="CDD" id="cd06661">
    <property type="entry name" value="GGCT_like"/>
    <property type="match status" value="1"/>
</dbReference>
<keyword evidence="1" id="KW-0456">Lyase</keyword>
<feature type="active site" description="Proton acceptor" evidence="2">
    <location>
        <position position="70"/>
    </location>
</feature>
<dbReference type="Pfam" id="PF06094">
    <property type="entry name" value="GGACT"/>
    <property type="match status" value="1"/>
</dbReference>
<evidence type="ECO:0000256" key="2">
    <source>
        <dbReference type="PIRSR" id="PIRSR617939-1"/>
    </source>
</evidence>
<accession>R4KT18</accession>
<gene>
    <name evidence="5" type="ORF">Desgi_4512</name>
</gene>
<evidence type="ECO:0000256" key="3">
    <source>
        <dbReference type="PIRSR" id="PIRSR617939-2"/>
    </source>
</evidence>
<dbReference type="EMBL" id="CP003273">
    <property type="protein sequence ID" value="AGL03740.1"/>
    <property type="molecule type" value="Genomic_DNA"/>
</dbReference>
<dbReference type="STRING" id="767817.Desgi_4512"/>
<dbReference type="HOGENOM" id="CLU_048475_5_0_9"/>
<feature type="binding site" evidence="3">
    <location>
        <begin position="3"/>
        <end position="8"/>
    </location>
    <ligand>
        <name>substrate</name>
    </ligand>
</feature>
<dbReference type="eggNOG" id="COG2105">
    <property type="taxonomic scope" value="Bacteria"/>
</dbReference>
<dbReference type="Gene3D" id="3.10.490.10">
    <property type="entry name" value="Gamma-glutamyl cyclotransferase-like"/>
    <property type="match status" value="1"/>
</dbReference>
<dbReference type="InterPro" id="IPR036568">
    <property type="entry name" value="GGCT-like_sf"/>
</dbReference>
<dbReference type="PANTHER" id="PTHR12935">
    <property type="entry name" value="GAMMA-GLUTAMYLCYCLOTRANSFERASE"/>
    <property type="match status" value="1"/>
</dbReference>
<dbReference type="Proteomes" id="UP000013520">
    <property type="component" value="Chromosome"/>
</dbReference>
<dbReference type="InterPro" id="IPR017939">
    <property type="entry name" value="G-Glutamylcylcotransferase"/>
</dbReference>
<feature type="domain" description="Gamma-glutamylcyclotransferase AIG2-like" evidence="4">
    <location>
        <begin position="3"/>
        <end position="109"/>
    </location>
</feature>